<dbReference type="EMBL" id="JAIQCV010000001">
    <property type="protein sequence ID" value="KAH1130625.1"/>
    <property type="molecule type" value="Genomic_DNA"/>
</dbReference>
<protein>
    <submittedName>
        <fullName evidence="1">Uncharacterized protein</fullName>
    </submittedName>
</protein>
<dbReference type="Proteomes" id="UP000828251">
    <property type="component" value="Unassembled WGS sequence"/>
</dbReference>
<comment type="caution">
    <text evidence="1">The sequence shown here is derived from an EMBL/GenBank/DDBJ whole genome shotgun (WGS) entry which is preliminary data.</text>
</comment>
<gene>
    <name evidence="1" type="ORF">J1N35_002003</name>
</gene>
<dbReference type="AntiFam" id="ANF00275">
    <property type="entry name" value="Spurious translation from rRNA (DUF6467)"/>
</dbReference>
<keyword evidence="2" id="KW-1185">Reference proteome</keyword>
<evidence type="ECO:0000313" key="2">
    <source>
        <dbReference type="Proteomes" id="UP000828251"/>
    </source>
</evidence>
<evidence type="ECO:0000313" key="1">
    <source>
        <dbReference type="EMBL" id="KAH1130625.1"/>
    </source>
</evidence>
<organism evidence="1 2">
    <name type="scientific">Gossypium stocksii</name>
    <dbReference type="NCBI Taxonomy" id="47602"/>
    <lineage>
        <taxon>Eukaryota</taxon>
        <taxon>Viridiplantae</taxon>
        <taxon>Streptophyta</taxon>
        <taxon>Embryophyta</taxon>
        <taxon>Tracheophyta</taxon>
        <taxon>Spermatophyta</taxon>
        <taxon>Magnoliopsida</taxon>
        <taxon>eudicotyledons</taxon>
        <taxon>Gunneridae</taxon>
        <taxon>Pentapetalae</taxon>
        <taxon>rosids</taxon>
        <taxon>malvids</taxon>
        <taxon>Malvales</taxon>
        <taxon>Malvaceae</taxon>
        <taxon>Malvoideae</taxon>
        <taxon>Gossypium</taxon>
    </lineage>
</organism>
<accession>A0A9D3WKX5</accession>
<proteinExistence type="predicted"/>
<name>A0A9D3WKX5_9ROSI</name>
<sequence length="191" mass="21241">MRPKMQPQPQFKSLLMMTNVKVNMNVCCSCHVTANMWEKLERPSTKGYLYLKPTQVGPTGQGTVLGGQFLWGVGLPKGNRGVQRFPRAGRRLAIECKGRRELDCRPTRQAVTKVSLNDPMVLSGKAVAQRIKVTLWITGGSSPIAHIFWHLDVGSLPPGAVVCSTGWAVRPLKRYVSWVQNVVRQFGPYPV</sequence>
<reference evidence="1 2" key="1">
    <citation type="journal article" date="2021" name="Plant Biotechnol. J.">
        <title>Multi-omics assisted identification of the key and species-specific regulatory components of drought-tolerant mechanisms in Gossypium stocksii.</title>
        <authorList>
            <person name="Yu D."/>
            <person name="Ke L."/>
            <person name="Zhang D."/>
            <person name="Wu Y."/>
            <person name="Sun Y."/>
            <person name="Mei J."/>
            <person name="Sun J."/>
            <person name="Sun Y."/>
        </authorList>
    </citation>
    <scope>NUCLEOTIDE SEQUENCE [LARGE SCALE GENOMIC DNA]</scope>
    <source>
        <strain evidence="2">cv. E1</strain>
        <tissue evidence="1">Leaf</tissue>
    </source>
</reference>
<dbReference type="AlphaFoldDB" id="A0A9D3WKX5"/>
<dbReference type="OrthoDB" id="1686834at2759"/>